<sequence length="346" mass="37771">MFRATIKSIAKQTGYSVGTVSNALRGEDSVKRETREEIQKVALEQGYRVNLAGLKLRTNKSYRIAVLVGVSTDATEEWEGVEFTRIVAGISTALQGSRYELSVCSVADQDDAMAALRTIIQERSADGVIFSGTRHNDPRIAYLQSQSFPFVTYGMSDSSEPHPYVDFDSESAARDATERLLRLGHRRIALINPPAEFVYTGQRQTGYTAALQTAGVPVQPDLIYNGPTTAQSGQAAFRSLMQRKDRPTGIICANEAMTLGVLSAAAEDGIMVGRDVVVISTDDLQLSKYFVPAPSAYYVPIDETSRLLGAFMLKSLDGVDPSEIQKKIRATLIERQPDTPPPNPAI</sequence>
<dbReference type="EMBL" id="KC211770">
    <property type="protein sequence ID" value="AGI04205.1"/>
    <property type="molecule type" value="Genomic_DNA"/>
</dbReference>
<dbReference type="CDD" id="cd20009">
    <property type="entry name" value="PBP1_RafR-like"/>
    <property type="match status" value="1"/>
</dbReference>
<dbReference type="InterPro" id="IPR028082">
    <property type="entry name" value="Peripla_BP_I"/>
</dbReference>
<evidence type="ECO:0000313" key="5">
    <source>
        <dbReference type="EMBL" id="AGI04205.1"/>
    </source>
</evidence>
<keyword evidence="3" id="KW-0804">Transcription</keyword>
<dbReference type="AlphaFoldDB" id="M4VNN9"/>
<dbReference type="SUPFAM" id="SSF53822">
    <property type="entry name" value="Periplasmic binding protein-like I"/>
    <property type="match status" value="1"/>
</dbReference>
<proteinExistence type="predicted"/>
<name>M4VNN9_9PROT</name>
<keyword evidence="1" id="KW-0805">Transcription regulation</keyword>
<evidence type="ECO:0000256" key="2">
    <source>
        <dbReference type="ARBA" id="ARBA00023125"/>
    </source>
</evidence>
<dbReference type="GO" id="GO:0000976">
    <property type="term" value="F:transcription cis-regulatory region binding"/>
    <property type="evidence" value="ECO:0007669"/>
    <property type="project" value="TreeGrafter"/>
</dbReference>
<dbReference type="Pfam" id="PF00356">
    <property type="entry name" value="LacI"/>
    <property type="match status" value="1"/>
</dbReference>
<protein>
    <submittedName>
        <fullName evidence="5">Putative transcriptional regulator, lacI family protein</fullName>
    </submittedName>
</protein>
<dbReference type="InterPro" id="IPR000843">
    <property type="entry name" value="HTH_LacI"/>
</dbReference>
<accession>M4VNN9</accession>
<organism evidence="5">
    <name type="scientific">alpha proteobacterium U95</name>
    <dbReference type="NCBI Taxonomy" id="649539"/>
    <lineage>
        <taxon>Bacteria</taxon>
        <taxon>Pseudomonadati</taxon>
        <taxon>Pseudomonadota</taxon>
        <taxon>Alphaproteobacteria</taxon>
    </lineage>
</organism>
<keyword evidence="2" id="KW-0238">DNA-binding</keyword>
<dbReference type="InterPro" id="IPR010982">
    <property type="entry name" value="Lambda_DNA-bd_dom_sf"/>
</dbReference>
<dbReference type="Pfam" id="PF13377">
    <property type="entry name" value="Peripla_BP_3"/>
    <property type="match status" value="1"/>
</dbReference>
<dbReference type="GO" id="GO:0003700">
    <property type="term" value="F:DNA-binding transcription factor activity"/>
    <property type="evidence" value="ECO:0007669"/>
    <property type="project" value="TreeGrafter"/>
</dbReference>
<reference evidence="5" key="1">
    <citation type="journal article" date="2013" name="Mar. Drugs">
        <title>Assessing the effectiveness of functional genetic screens for the identification of bioactive metabolites.</title>
        <authorList>
            <person name="Penesyan A."/>
            <person name="Ballestriero F."/>
            <person name="Daim M."/>
            <person name="Kjelleberg S."/>
            <person name="Thomas T."/>
            <person name="Egan S."/>
        </authorList>
    </citation>
    <scope>NUCLEOTIDE SEQUENCE</scope>
    <source>
        <strain evidence="5">U95</strain>
    </source>
</reference>
<evidence type="ECO:0000256" key="3">
    <source>
        <dbReference type="ARBA" id="ARBA00023163"/>
    </source>
</evidence>
<dbReference type="SMART" id="SM00354">
    <property type="entry name" value="HTH_LACI"/>
    <property type="match status" value="1"/>
</dbReference>
<dbReference type="PANTHER" id="PTHR30146">
    <property type="entry name" value="LACI-RELATED TRANSCRIPTIONAL REPRESSOR"/>
    <property type="match status" value="1"/>
</dbReference>
<dbReference type="PANTHER" id="PTHR30146:SF138">
    <property type="entry name" value="TRANSCRIPTIONAL REGULATORY PROTEIN"/>
    <property type="match status" value="1"/>
</dbReference>
<evidence type="ECO:0000256" key="1">
    <source>
        <dbReference type="ARBA" id="ARBA00023015"/>
    </source>
</evidence>
<dbReference type="Gene3D" id="3.40.50.2300">
    <property type="match status" value="2"/>
</dbReference>
<dbReference type="PROSITE" id="PS50932">
    <property type="entry name" value="HTH_LACI_2"/>
    <property type="match status" value="1"/>
</dbReference>
<evidence type="ECO:0000259" key="4">
    <source>
        <dbReference type="PROSITE" id="PS50932"/>
    </source>
</evidence>
<dbReference type="InterPro" id="IPR046335">
    <property type="entry name" value="LacI/GalR-like_sensor"/>
</dbReference>
<feature type="domain" description="HTH lacI-type" evidence="4">
    <location>
        <begin position="4"/>
        <end position="58"/>
    </location>
</feature>
<dbReference type="CDD" id="cd01392">
    <property type="entry name" value="HTH_LacI"/>
    <property type="match status" value="1"/>
</dbReference>
<dbReference type="SUPFAM" id="SSF47413">
    <property type="entry name" value="lambda repressor-like DNA-binding domains"/>
    <property type="match status" value="1"/>
</dbReference>
<dbReference type="Gene3D" id="1.10.260.40">
    <property type="entry name" value="lambda repressor-like DNA-binding domains"/>
    <property type="match status" value="1"/>
</dbReference>